<feature type="signal peptide" evidence="1">
    <location>
        <begin position="1"/>
        <end position="18"/>
    </location>
</feature>
<dbReference type="EMBL" id="CP003537">
    <property type="protein sequence ID" value="AGH95280.1"/>
    <property type="molecule type" value="Genomic_DNA"/>
</dbReference>
<accession>M4V9Z1</accession>
<dbReference type="KEGG" id="bex:A11Q_1064"/>
<reference evidence="2 3" key="1">
    <citation type="journal article" date="2013" name="ISME J.">
        <title>By their genes ye shall know them: genomic signatures of predatory bacteria.</title>
        <authorList>
            <person name="Pasternak Z."/>
            <person name="Pietrokovski S."/>
            <person name="Rotem O."/>
            <person name="Gophna U."/>
            <person name="Lurie-Weinberger M.N."/>
            <person name="Jurkevitch E."/>
        </authorList>
    </citation>
    <scope>NUCLEOTIDE SEQUENCE [LARGE SCALE GENOMIC DNA]</scope>
    <source>
        <strain evidence="2 3">JSS</strain>
    </source>
</reference>
<dbReference type="AlphaFoldDB" id="M4V9Z1"/>
<keyword evidence="3" id="KW-1185">Reference proteome</keyword>
<evidence type="ECO:0000313" key="2">
    <source>
        <dbReference type="EMBL" id="AGH95280.1"/>
    </source>
</evidence>
<evidence type="ECO:0008006" key="4">
    <source>
        <dbReference type="Google" id="ProtNLM"/>
    </source>
</evidence>
<keyword evidence="1" id="KW-0732">Signal</keyword>
<evidence type="ECO:0000313" key="3">
    <source>
        <dbReference type="Proteomes" id="UP000012040"/>
    </source>
</evidence>
<protein>
    <recommendedName>
        <fullName evidence="4">Lipoprotein</fullName>
    </recommendedName>
</protein>
<gene>
    <name evidence="2" type="ORF">A11Q_1064</name>
</gene>
<dbReference type="HOGENOM" id="CLU_3040796_0_0_7"/>
<evidence type="ECO:0000256" key="1">
    <source>
        <dbReference type="SAM" id="SignalP"/>
    </source>
</evidence>
<sequence>MKKLILLAVVSLFVSACAHSHKDCACGTDKPACAACKEEKASDTSDCECSGHKH</sequence>
<dbReference type="STRING" id="1184267.A11Q_1064"/>
<feature type="chain" id="PRO_5004060101" description="Lipoprotein" evidence="1">
    <location>
        <begin position="19"/>
        <end position="54"/>
    </location>
</feature>
<dbReference type="PROSITE" id="PS51257">
    <property type="entry name" value="PROKAR_LIPOPROTEIN"/>
    <property type="match status" value="1"/>
</dbReference>
<organism evidence="2 3">
    <name type="scientific">Pseudobdellovibrio exovorus JSS</name>
    <dbReference type="NCBI Taxonomy" id="1184267"/>
    <lineage>
        <taxon>Bacteria</taxon>
        <taxon>Pseudomonadati</taxon>
        <taxon>Bdellovibrionota</taxon>
        <taxon>Bdellovibrionia</taxon>
        <taxon>Bdellovibrionales</taxon>
        <taxon>Pseudobdellovibrionaceae</taxon>
        <taxon>Pseudobdellovibrio</taxon>
    </lineage>
</organism>
<dbReference type="Proteomes" id="UP000012040">
    <property type="component" value="Chromosome"/>
</dbReference>
<proteinExistence type="predicted"/>
<name>M4V9Z1_9BACT</name>